<name>A0A6A5C055_NAEFO</name>
<dbReference type="VEuPathDB" id="AmoebaDB:NfTy_033770"/>
<organism evidence="2 3">
    <name type="scientific">Naegleria fowleri</name>
    <name type="common">Brain eating amoeba</name>
    <dbReference type="NCBI Taxonomy" id="5763"/>
    <lineage>
        <taxon>Eukaryota</taxon>
        <taxon>Discoba</taxon>
        <taxon>Heterolobosea</taxon>
        <taxon>Tetramitia</taxon>
        <taxon>Eutetramitia</taxon>
        <taxon>Vahlkampfiidae</taxon>
        <taxon>Naegleria</taxon>
    </lineage>
</organism>
<evidence type="ECO:0000313" key="3">
    <source>
        <dbReference type="Proteomes" id="UP000444721"/>
    </source>
</evidence>
<dbReference type="RefSeq" id="XP_044563658.1">
    <property type="nucleotide sequence ID" value="XM_044705164.1"/>
</dbReference>
<dbReference type="PANTHER" id="PTHR31701:SF2">
    <property type="entry name" value="ENDOPLASMIC RETICULUM MEMBRANE-ASSOCIATED RNA DEGRADATION PROTEIN"/>
    <property type="match status" value="1"/>
</dbReference>
<dbReference type="Proteomes" id="UP000444721">
    <property type="component" value="Unassembled WGS sequence"/>
</dbReference>
<dbReference type="InterPro" id="IPR039635">
    <property type="entry name" value="ERMARD"/>
</dbReference>
<dbReference type="VEuPathDB" id="AmoebaDB:FDP41_002015"/>
<evidence type="ECO:0000259" key="1">
    <source>
        <dbReference type="Pfam" id="PF13910"/>
    </source>
</evidence>
<dbReference type="VEuPathDB" id="AmoebaDB:NF0008260"/>
<gene>
    <name evidence="2" type="ORF">FDP41_002015</name>
</gene>
<dbReference type="OrthoDB" id="49386at2759"/>
<feature type="domain" description="DUF4209" evidence="1">
    <location>
        <begin position="191"/>
        <end position="283"/>
    </location>
</feature>
<dbReference type="Pfam" id="PF13910">
    <property type="entry name" value="DUF4209"/>
    <property type="match status" value="1"/>
</dbReference>
<accession>A0A6A5C055</accession>
<dbReference type="InterPro" id="IPR025209">
    <property type="entry name" value="DUF4209"/>
</dbReference>
<proteinExistence type="predicted"/>
<dbReference type="EMBL" id="VFQX01000028">
    <property type="protein sequence ID" value="KAF0978945.1"/>
    <property type="molecule type" value="Genomic_DNA"/>
</dbReference>
<evidence type="ECO:0000313" key="2">
    <source>
        <dbReference type="EMBL" id="KAF0978945.1"/>
    </source>
</evidence>
<keyword evidence="3" id="KW-1185">Reference proteome</keyword>
<sequence>MSEGFDWKKFVRLQLASRECSNDDDNDLPFKELDPTYHRLISAENTSISEQCDEYSVEQQLLISREGWLDSELFSKKYILEKCDLQHYPLNLRLFDHSERENPEKAVQDMIYETVIIQYLNPLFYKLHHYVEDNFSKEQLKNYLLTGLSQFLELSLDTCDSQVLFENVIDLHYSTNRDDKLLAFLVCIPWLETGMRDALFLYDCSTSIDKVKESLLNRLATFSDMLGSDDLLSIYGENGAFILKLCYGSQNTLNLRNVSMHGFINSHNFNPHHTTFLLFLMCNLGFVRAQYFEKAFSNLNEKQKEKFLYRLKERKMNRKIQEHDRLAIGLLEQSILKLEIPHEVSNILSVDLKSELNFLQRMNPDLPLISKNEWNLVLESYVKFLQETSQFQTYITLSRIFPIFEAFLRRLFVFCNVDNKDIYHFRFRMLQVERTRSLVIFDTILNNKPNDYYKLEGNRLFDVLNEHEIHCLYDLFKWPHGIKIRTFMAHGCIHWDWISKRYLDRLMILFIQLVHKFSRQQEQLSTVVKTCNTFIECYSPCFHPQKMLKDDIYQACGHLQQVEHLRECSEFCEMLQYFGEDETTYSIRRDPLILELSENETIITTKIDENLNALINHAKESYMMKGRETHDFPNTSVSSIIICELDNFLHFDVEEISEKEFKLLLLARRMSQEISECLNFLRTSLISKWKKIQHLNATQKTTLRTTMGQTERLRKACEFCLFVQLGILKRNSAISRYVAGCDRFLAQCTASLTKKPN</sequence>
<comment type="caution">
    <text evidence="2">The sequence shown here is derived from an EMBL/GenBank/DDBJ whole genome shotgun (WGS) entry which is preliminary data.</text>
</comment>
<reference evidence="2 3" key="1">
    <citation type="journal article" date="2019" name="Sci. Rep.">
        <title>Nanopore sequencing improves the draft genome of the human pathogenic amoeba Naegleria fowleri.</title>
        <authorList>
            <person name="Liechti N."/>
            <person name="Schurch N."/>
            <person name="Bruggmann R."/>
            <person name="Wittwer M."/>
        </authorList>
    </citation>
    <scope>NUCLEOTIDE SEQUENCE [LARGE SCALE GENOMIC DNA]</scope>
    <source>
        <strain evidence="2 3">ATCC 30894</strain>
    </source>
</reference>
<dbReference type="AlphaFoldDB" id="A0A6A5C055"/>
<protein>
    <recommendedName>
        <fullName evidence="1">DUF4209 domain-containing protein</fullName>
    </recommendedName>
</protein>
<dbReference type="GeneID" id="68109233"/>
<dbReference type="PANTHER" id="PTHR31701">
    <property type="entry name" value="ENDOPLASMIC RETICULUM MEMBRANE-ASSOCIATED RNA DEGRADATION PROTEIN"/>
    <property type="match status" value="1"/>
</dbReference>